<name>A0AA88QU73_9ASTE</name>
<dbReference type="Pfam" id="PF09425">
    <property type="entry name" value="Jas_motif"/>
    <property type="match status" value="1"/>
</dbReference>
<evidence type="ECO:0000313" key="5">
    <source>
        <dbReference type="EMBL" id="KAK2966100.1"/>
    </source>
</evidence>
<comment type="subcellular location">
    <subcellularLocation>
        <location evidence="2">Nucleus</location>
    </subcellularLocation>
</comment>
<protein>
    <recommendedName>
        <fullName evidence="2">Protein TIFY</fullName>
    </recommendedName>
    <alternativeName>
        <fullName evidence="2">Jasmonate ZIM domain-containing protein</fullName>
    </alternativeName>
</protein>
<dbReference type="GO" id="GO:0009611">
    <property type="term" value="P:response to wounding"/>
    <property type="evidence" value="ECO:0007669"/>
    <property type="project" value="UniProtKB-UniRule"/>
</dbReference>
<reference evidence="5" key="1">
    <citation type="submission" date="2022-12" db="EMBL/GenBank/DDBJ databases">
        <title>Draft genome assemblies for two species of Escallonia (Escalloniales).</title>
        <authorList>
            <person name="Chanderbali A."/>
            <person name="Dervinis C."/>
            <person name="Anghel I."/>
            <person name="Soltis D."/>
            <person name="Soltis P."/>
            <person name="Zapata F."/>
        </authorList>
    </citation>
    <scope>NUCLEOTIDE SEQUENCE</scope>
    <source>
        <strain evidence="5">UCBG92.1500</strain>
        <tissue evidence="5">Leaf</tissue>
    </source>
</reference>
<dbReference type="PROSITE" id="PS51320">
    <property type="entry name" value="TIFY"/>
    <property type="match status" value="1"/>
</dbReference>
<feature type="domain" description="Tify" evidence="4">
    <location>
        <begin position="115"/>
        <end position="150"/>
    </location>
</feature>
<dbReference type="EMBL" id="JAVXUO010003153">
    <property type="protein sequence ID" value="KAK2966100.1"/>
    <property type="molecule type" value="Genomic_DNA"/>
</dbReference>
<dbReference type="GO" id="GO:0005634">
    <property type="term" value="C:nucleus"/>
    <property type="evidence" value="ECO:0007669"/>
    <property type="project" value="UniProtKB-SubCell"/>
</dbReference>
<dbReference type="InterPro" id="IPR040390">
    <property type="entry name" value="TIFY/JAZ"/>
</dbReference>
<proteinExistence type="inferred from homology"/>
<accession>A0AA88QU73</accession>
<keyword evidence="2" id="KW-1184">Jasmonic acid signaling pathway</keyword>
<evidence type="ECO:0000259" key="4">
    <source>
        <dbReference type="PROSITE" id="PS51320"/>
    </source>
</evidence>
<evidence type="ECO:0000256" key="3">
    <source>
        <dbReference type="SAM" id="MobiDB-lite"/>
    </source>
</evidence>
<comment type="domain">
    <text evidence="2">The jas domain is required for interaction with COI1.</text>
</comment>
<organism evidence="5 6">
    <name type="scientific">Escallonia rubra</name>
    <dbReference type="NCBI Taxonomy" id="112253"/>
    <lineage>
        <taxon>Eukaryota</taxon>
        <taxon>Viridiplantae</taxon>
        <taxon>Streptophyta</taxon>
        <taxon>Embryophyta</taxon>
        <taxon>Tracheophyta</taxon>
        <taxon>Spermatophyta</taxon>
        <taxon>Magnoliopsida</taxon>
        <taxon>eudicotyledons</taxon>
        <taxon>Gunneridae</taxon>
        <taxon>Pentapetalae</taxon>
        <taxon>asterids</taxon>
        <taxon>campanulids</taxon>
        <taxon>Escalloniales</taxon>
        <taxon>Escalloniaceae</taxon>
        <taxon>Escallonia</taxon>
    </lineage>
</organism>
<dbReference type="AlphaFoldDB" id="A0AA88QU73"/>
<dbReference type="SMART" id="SM00979">
    <property type="entry name" value="TIFY"/>
    <property type="match status" value="1"/>
</dbReference>
<comment type="similarity">
    <text evidence="1 2">Belongs to the TIFY/JAZ family.</text>
</comment>
<dbReference type="InterPro" id="IPR018467">
    <property type="entry name" value="CCT_CS"/>
</dbReference>
<gene>
    <name evidence="5" type="ORF">RJ640_025596</name>
</gene>
<dbReference type="PANTHER" id="PTHR33077">
    <property type="entry name" value="PROTEIN TIFY 4A-RELATED-RELATED"/>
    <property type="match status" value="1"/>
</dbReference>
<keyword evidence="6" id="KW-1185">Reference proteome</keyword>
<evidence type="ECO:0000313" key="6">
    <source>
        <dbReference type="Proteomes" id="UP001187471"/>
    </source>
</evidence>
<dbReference type="PANTHER" id="PTHR33077:SF102">
    <property type="entry name" value="PROTEIN TIFY"/>
    <property type="match status" value="1"/>
</dbReference>
<keyword evidence="2" id="KW-0539">Nucleus</keyword>
<feature type="region of interest" description="Disordered" evidence="3">
    <location>
        <begin position="216"/>
        <end position="239"/>
    </location>
</feature>
<dbReference type="GO" id="GO:2000022">
    <property type="term" value="P:regulation of jasmonic acid mediated signaling pathway"/>
    <property type="evidence" value="ECO:0007669"/>
    <property type="project" value="UniProtKB-UniRule"/>
</dbReference>
<sequence>MSCSTAVTADFMKVGKPDQMMSMERSVTKNDQEHDSMNMSQSVGLFRKYLLTKAQRNIGKTNEDESEAIKRAPYSKCRLIPYALRDATCRHPTLLEQKIFPQIRREPVLPTSPGQDYSKAQLTIFYSGNINVYDNVPLEKFQAIMLLAGGSAPIVTSTPDMDVARPPQKFKLPSLCKLQADLPLARKHSLQCFLQKRRDRIINKAPYVSPAITARKHDDQDEDERLSTNGDAAGFDNENTSLSPFPSRFGYFLPVTASKGCQV</sequence>
<dbReference type="GO" id="GO:0031347">
    <property type="term" value="P:regulation of defense response"/>
    <property type="evidence" value="ECO:0007669"/>
    <property type="project" value="UniProtKB-UniRule"/>
</dbReference>
<dbReference type="Pfam" id="PF06200">
    <property type="entry name" value="tify"/>
    <property type="match status" value="1"/>
</dbReference>
<dbReference type="Proteomes" id="UP001187471">
    <property type="component" value="Unassembled WGS sequence"/>
</dbReference>
<evidence type="ECO:0000256" key="2">
    <source>
        <dbReference type="RuleBase" id="RU369065"/>
    </source>
</evidence>
<evidence type="ECO:0000256" key="1">
    <source>
        <dbReference type="ARBA" id="ARBA00008614"/>
    </source>
</evidence>
<dbReference type="InterPro" id="IPR010399">
    <property type="entry name" value="Tify_dom"/>
</dbReference>
<comment type="function">
    <text evidence="2">Repressor of jasmonate responses.</text>
</comment>
<comment type="caution">
    <text evidence="5">The sequence shown here is derived from an EMBL/GenBank/DDBJ whole genome shotgun (WGS) entry which is preliminary data.</text>
</comment>